<dbReference type="EMBL" id="MEHJ01000002">
    <property type="protein sequence ID" value="OEJ21623.1"/>
    <property type="molecule type" value="Genomic_DNA"/>
</dbReference>
<accession>A0A1E5NZ82</accession>
<gene>
    <name evidence="2" type="ORF">AS594_39545</name>
</gene>
<evidence type="ECO:0000313" key="2">
    <source>
        <dbReference type="EMBL" id="OEJ21623.1"/>
    </source>
</evidence>
<keyword evidence="3" id="KW-1185">Reference proteome</keyword>
<dbReference type="AlphaFoldDB" id="A0A1E5NZ82"/>
<organism evidence="2 3">
    <name type="scientific">Streptomyces agglomeratus</name>
    <dbReference type="NCBI Taxonomy" id="285458"/>
    <lineage>
        <taxon>Bacteria</taxon>
        <taxon>Bacillati</taxon>
        <taxon>Actinomycetota</taxon>
        <taxon>Actinomycetes</taxon>
        <taxon>Kitasatosporales</taxon>
        <taxon>Streptomycetaceae</taxon>
        <taxon>Streptomyces</taxon>
    </lineage>
</organism>
<dbReference type="Proteomes" id="UP000095759">
    <property type="component" value="Unassembled WGS sequence"/>
</dbReference>
<evidence type="ECO:0000313" key="3">
    <source>
        <dbReference type="Proteomes" id="UP000095759"/>
    </source>
</evidence>
<sequence length="83" mass="8539">MGDPDNTALVPLAVDAHVPQGEHADALLVAEIVRWAVVLASGGMDAHVLSFHGDSDPAAAPAGPNVSDGQRLIRPARLQDSPL</sequence>
<name>A0A1E5NZ82_9ACTN</name>
<reference evidence="2 3" key="1">
    <citation type="submission" date="2016-08" db="EMBL/GenBank/DDBJ databases">
        <title>Complete genome sequence of Streptomyces agglomeratus strain 6-3-2, a novel anti-MRSA actinomycete isolated from Wuli of Tebit, China.</title>
        <authorList>
            <person name="Chen X."/>
        </authorList>
    </citation>
    <scope>NUCLEOTIDE SEQUENCE [LARGE SCALE GENOMIC DNA]</scope>
    <source>
        <strain evidence="2 3">6-3-2</strain>
    </source>
</reference>
<protein>
    <submittedName>
        <fullName evidence="2">Uncharacterized protein</fullName>
    </submittedName>
</protein>
<comment type="caution">
    <text evidence="2">The sequence shown here is derived from an EMBL/GenBank/DDBJ whole genome shotgun (WGS) entry which is preliminary data.</text>
</comment>
<evidence type="ECO:0000256" key="1">
    <source>
        <dbReference type="SAM" id="MobiDB-lite"/>
    </source>
</evidence>
<feature type="region of interest" description="Disordered" evidence="1">
    <location>
        <begin position="54"/>
        <end position="83"/>
    </location>
</feature>
<proteinExistence type="predicted"/>